<dbReference type="SUPFAM" id="SSF52540">
    <property type="entry name" value="P-loop containing nucleoside triphosphate hydrolases"/>
    <property type="match status" value="1"/>
</dbReference>
<dbReference type="Pfam" id="PF02463">
    <property type="entry name" value="SMC_N"/>
    <property type="match status" value="1"/>
</dbReference>
<dbReference type="GO" id="GO:0005634">
    <property type="term" value="C:nucleus"/>
    <property type="evidence" value="ECO:0007669"/>
    <property type="project" value="UniProtKB-SubCell"/>
</dbReference>
<dbReference type="InterPro" id="IPR036277">
    <property type="entry name" value="SMC_hinge_sf"/>
</dbReference>
<dbReference type="Pfam" id="PF06470">
    <property type="entry name" value="SMC_hinge"/>
    <property type="match status" value="1"/>
</dbReference>
<keyword evidence="6" id="KW-0131">Cell cycle</keyword>
<dbReference type="PANTHER" id="PTHR18937:SF12">
    <property type="entry name" value="STRUCTURAL MAINTENANCE OF CHROMOSOMES PROTEIN"/>
    <property type="match status" value="1"/>
</dbReference>
<protein>
    <recommendedName>
        <fullName evidence="7">Structural maintenance of chromosomes protein</fullName>
    </recommendedName>
</protein>
<feature type="domain" description="SMC hinge" evidence="10">
    <location>
        <begin position="574"/>
        <end position="698"/>
    </location>
</feature>
<keyword evidence="5 7" id="KW-0539">Nucleus</keyword>
<evidence type="ECO:0000256" key="7">
    <source>
        <dbReference type="PIRNR" id="PIRNR005719"/>
    </source>
</evidence>
<evidence type="ECO:0000256" key="1">
    <source>
        <dbReference type="ARBA" id="ARBA00004123"/>
    </source>
</evidence>
<gene>
    <name evidence="11" type="ORF">BgAZ_401640</name>
</gene>
<evidence type="ECO:0000313" key="12">
    <source>
        <dbReference type="Proteomes" id="UP001230268"/>
    </source>
</evidence>
<keyword evidence="2" id="KW-0132">Cell division</keyword>
<accession>A0AAD8LJS4</accession>
<dbReference type="GO" id="GO:0005524">
    <property type="term" value="F:ATP binding"/>
    <property type="evidence" value="ECO:0007669"/>
    <property type="project" value="InterPro"/>
</dbReference>
<evidence type="ECO:0000256" key="4">
    <source>
        <dbReference type="ARBA" id="ARBA00023054"/>
    </source>
</evidence>
<dbReference type="EMBL" id="JAVEPI010000004">
    <property type="protein sequence ID" value="KAK1442134.1"/>
    <property type="molecule type" value="Genomic_DNA"/>
</dbReference>
<dbReference type="Gene3D" id="1.20.1060.20">
    <property type="match status" value="1"/>
</dbReference>
<dbReference type="GO" id="GO:0008278">
    <property type="term" value="C:cohesin complex"/>
    <property type="evidence" value="ECO:0007669"/>
    <property type="project" value="TreeGrafter"/>
</dbReference>
<evidence type="ECO:0000256" key="9">
    <source>
        <dbReference type="SAM" id="MobiDB-lite"/>
    </source>
</evidence>
<sequence>MMLDWEDSDSDADTICVAEEEVAALGEVETTSPAGEQNDVTVPELRDGIVPFVEEVHFSPRPEDEFGTVLGLELHNFKSYRGTVRITDFRKFTAIIGPNGCGKSNVMDAISFVLCVSSTILRGMNLKDFIYRSRKHDEEVTEAYVALTLRGANNPVVFKRHISSSGTVSYFVDDNAISFKQYNETLREYRINTLGSTGLIFQGAVNDIASRSPIELTRLFETISGSSLYARPYNYIKEKLERRRIEHRDLLSRKKSLQQELRQYRNIMSSGLNYDEILSNYKSVEAKKYACEFRIRQIKFNEKKQEYEHLLERHTVINEKFSSMQAKRDELERSRSSLYYEQSQIHRLIQEKRKQLLSKKEAMQSYDESKDSLEQQIAELEHLRQSLEEEVERLQGDHKDLCSQESELQSAVDADAKEIEKTKSYTVSMTTSQQERYDELLQSFNRETSAMRIRMNLRNSKMEALSSEQDHIKGELQALQRFQDKHRESARPHDNMHEALCTRLRETRDSMELLAMTKTRIESEVKQVGARKSALQSEKEELDEKLKTLNVAKVEYRQILRRSQYTQELMNSIPGVHGEVVTLFEITNACYHDGIMAALNTRSHTIVTDDLSTIQACIARLQKDKVFKRDFIPLDSLKQGKSDNRSRITEFFRTRGITVQYIFAIDCLVFQRKYASLFGHLLGDTIIVSNLDDAEKLIASDRGSLLSFNVVTQKGQVITRDRTIIIDSALYSKNSQIEFEIAEFGRLTLKAERLDHDIHLLSKKLTGAEASLQDTISKIQKHRRAVDLLQMKVDFSMKHKAASEAQLRETEEKIAALTSRLSSVDSELKSQQIEHDKDMVILDNMQLTHFKALNDELGVDNVYSILTARLDKVLKMESQLERKRAVLNRCTKDKKELENVIKRIKDESLPNTVQQHQQRLSELKDLLKGNQSLFRELYSLEKEVAADEERFEDYSRQIEKCHERIKLVQYEYDYFTDEGEEENGKSPSDADASSQQVNVNGNVSRVVPLSEYKEKISSKLVELLSSLKELQKGSIELSEQCKLKNVGCLISVPPSLLGSMDTEFVADFPRMENPELLEGVGNKLTEVERCASKLDNELQSLRKSLSASYAYDDADIRLQRAQVDSEHLEKQLDEVKKECDVLEADFDRIKKERSSLFMNCFQGVKRLVGPIYKSLSAQDRNDEMSGGTAFLSLEDDLSGSMSEPFLCSIRYNTMPPMKKFLDISLQSGGEKALSSLALLLALHSFRKSPFVVLDEIDANLDNVKVQSLVAYLQRCSFQVIIISLKPKLFSCADVLVGVYSKRDTASSNCVVLNISDLEHMSTSPQSIEQEI</sequence>
<organism evidence="11 12">
    <name type="scientific">Babesia gibsoni</name>
    <dbReference type="NCBI Taxonomy" id="33632"/>
    <lineage>
        <taxon>Eukaryota</taxon>
        <taxon>Sar</taxon>
        <taxon>Alveolata</taxon>
        <taxon>Apicomplexa</taxon>
        <taxon>Aconoidasida</taxon>
        <taxon>Piroplasmida</taxon>
        <taxon>Babesiidae</taxon>
        <taxon>Babesia</taxon>
    </lineage>
</organism>
<dbReference type="InterPro" id="IPR003395">
    <property type="entry name" value="RecF/RecN/SMC_N"/>
</dbReference>
<dbReference type="Gene3D" id="3.30.70.1620">
    <property type="match status" value="1"/>
</dbReference>
<feature type="coiled-coil region" evidence="8">
    <location>
        <begin position="356"/>
        <end position="404"/>
    </location>
</feature>
<dbReference type="GO" id="GO:0007062">
    <property type="term" value="P:sister chromatid cohesion"/>
    <property type="evidence" value="ECO:0007669"/>
    <property type="project" value="TreeGrafter"/>
</dbReference>
<keyword evidence="12" id="KW-1185">Reference proteome</keyword>
<dbReference type="SMART" id="SM00968">
    <property type="entry name" value="SMC_hinge"/>
    <property type="match status" value="1"/>
</dbReference>
<evidence type="ECO:0000256" key="2">
    <source>
        <dbReference type="ARBA" id="ARBA00022618"/>
    </source>
</evidence>
<comment type="caution">
    <text evidence="11">The sequence shown here is derived from an EMBL/GenBank/DDBJ whole genome shotgun (WGS) entry which is preliminary data.</text>
</comment>
<feature type="coiled-coil region" evidence="8">
    <location>
        <begin position="240"/>
        <end position="267"/>
    </location>
</feature>
<dbReference type="Proteomes" id="UP001230268">
    <property type="component" value="Unassembled WGS sequence"/>
</dbReference>
<reference evidence="11" key="1">
    <citation type="submission" date="2023-08" db="EMBL/GenBank/DDBJ databases">
        <title>Draft sequence of the Babesia gibsoni genome.</title>
        <authorList>
            <person name="Yamagishi J.Y."/>
            <person name="Xuan X.X."/>
        </authorList>
    </citation>
    <scope>NUCLEOTIDE SEQUENCE</scope>
    <source>
        <strain evidence="11">Azabu</strain>
    </source>
</reference>
<dbReference type="SUPFAM" id="SSF75553">
    <property type="entry name" value="Smc hinge domain"/>
    <property type="match status" value="1"/>
</dbReference>
<dbReference type="GO" id="GO:0016887">
    <property type="term" value="F:ATP hydrolysis activity"/>
    <property type="evidence" value="ECO:0007669"/>
    <property type="project" value="InterPro"/>
</dbReference>
<dbReference type="GO" id="GO:0051301">
    <property type="term" value="P:cell division"/>
    <property type="evidence" value="ECO:0007669"/>
    <property type="project" value="UniProtKB-KW"/>
</dbReference>
<feature type="coiled-coil region" evidence="8">
    <location>
        <begin position="525"/>
        <end position="559"/>
    </location>
</feature>
<evidence type="ECO:0000256" key="5">
    <source>
        <dbReference type="ARBA" id="ARBA00023242"/>
    </source>
</evidence>
<name>A0AAD8LJS4_BABGI</name>
<dbReference type="PIRSF" id="PIRSF005719">
    <property type="entry name" value="SMC"/>
    <property type="match status" value="1"/>
</dbReference>
<feature type="coiled-coil region" evidence="8">
    <location>
        <begin position="880"/>
        <end position="907"/>
    </location>
</feature>
<dbReference type="InterPro" id="IPR010935">
    <property type="entry name" value="SMC_hinge"/>
</dbReference>
<dbReference type="InterPro" id="IPR024704">
    <property type="entry name" value="SMC"/>
</dbReference>
<evidence type="ECO:0000256" key="3">
    <source>
        <dbReference type="ARBA" id="ARBA00022776"/>
    </source>
</evidence>
<proteinExistence type="inferred from homology"/>
<feature type="coiled-coil region" evidence="8">
    <location>
        <begin position="800"/>
        <end position="827"/>
    </location>
</feature>
<evidence type="ECO:0000259" key="10">
    <source>
        <dbReference type="SMART" id="SM00968"/>
    </source>
</evidence>
<evidence type="ECO:0000313" key="11">
    <source>
        <dbReference type="EMBL" id="KAK1442134.1"/>
    </source>
</evidence>
<feature type="region of interest" description="Disordered" evidence="9">
    <location>
        <begin position="978"/>
        <end position="997"/>
    </location>
</feature>
<dbReference type="Gene3D" id="3.40.50.300">
    <property type="entry name" value="P-loop containing nucleotide triphosphate hydrolases"/>
    <property type="match status" value="2"/>
</dbReference>
<comment type="subcellular location">
    <subcellularLocation>
        <location evidence="1 7">Nucleus</location>
    </subcellularLocation>
</comment>
<dbReference type="GO" id="GO:0003677">
    <property type="term" value="F:DNA binding"/>
    <property type="evidence" value="ECO:0007669"/>
    <property type="project" value="TreeGrafter"/>
</dbReference>
<dbReference type="InterPro" id="IPR027417">
    <property type="entry name" value="P-loop_NTPase"/>
</dbReference>
<feature type="coiled-coil region" evidence="8">
    <location>
        <begin position="1084"/>
        <end position="1152"/>
    </location>
</feature>
<keyword evidence="3" id="KW-0498">Mitosis</keyword>
<keyword evidence="4 8" id="KW-0175">Coiled coil</keyword>
<dbReference type="PANTHER" id="PTHR18937">
    <property type="entry name" value="STRUCTURAL MAINTENANCE OF CHROMOSOMES SMC FAMILY MEMBER"/>
    <property type="match status" value="1"/>
</dbReference>
<evidence type="ECO:0000256" key="6">
    <source>
        <dbReference type="ARBA" id="ARBA00023306"/>
    </source>
</evidence>
<comment type="similarity">
    <text evidence="7">Belongs to the SMC family.</text>
</comment>
<evidence type="ECO:0000256" key="8">
    <source>
        <dbReference type="SAM" id="Coils"/>
    </source>
</evidence>